<gene>
    <name evidence="1" type="ORF">LCGC14_3016650</name>
</gene>
<sequence>MLRTHLIMSFVYGKKELDNILHYKFKQSLEKILLLYGSPQKMLKGNLQILKDLNYNQYPEIQIAFCQGAVFSEIVNLLNVEYSFKEIPEKALQEAQQLFLAFCRGEYDI</sequence>
<dbReference type="AlphaFoldDB" id="A0A0F8ZMN9"/>
<protein>
    <submittedName>
        <fullName evidence="1">Uncharacterized protein</fullName>
    </submittedName>
</protein>
<comment type="caution">
    <text evidence="1">The sequence shown here is derived from an EMBL/GenBank/DDBJ whole genome shotgun (WGS) entry which is preliminary data.</text>
</comment>
<proteinExistence type="predicted"/>
<dbReference type="EMBL" id="LAZR01062592">
    <property type="protein sequence ID" value="KKK61206.1"/>
    <property type="molecule type" value="Genomic_DNA"/>
</dbReference>
<name>A0A0F8ZMN9_9ZZZZ</name>
<evidence type="ECO:0000313" key="1">
    <source>
        <dbReference type="EMBL" id="KKK61206.1"/>
    </source>
</evidence>
<reference evidence="1" key="1">
    <citation type="journal article" date="2015" name="Nature">
        <title>Complex archaea that bridge the gap between prokaryotes and eukaryotes.</title>
        <authorList>
            <person name="Spang A."/>
            <person name="Saw J.H."/>
            <person name="Jorgensen S.L."/>
            <person name="Zaremba-Niedzwiedzka K."/>
            <person name="Martijn J."/>
            <person name="Lind A.E."/>
            <person name="van Eijk R."/>
            <person name="Schleper C."/>
            <person name="Guy L."/>
            <person name="Ettema T.J."/>
        </authorList>
    </citation>
    <scope>NUCLEOTIDE SEQUENCE</scope>
</reference>
<organism evidence="1">
    <name type="scientific">marine sediment metagenome</name>
    <dbReference type="NCBI Taxonomy" id="412755"/>
    <lineage>
        <taxon>unclassified sequences</taxon>
        <taxon>metagenomes</taxon>
        <taxon>ecological metagenomes</taxon>
    </lineage>
</organism>
<accession>A0A0F8ZMN9</accession>